<keyword evidence="4" id="KW-0119">Carbohydrate metabolism</keyword>
<dbReference type="PROSITE" id="PS50195">
    <property type="entry name" value="PX"/>
    <property type="match status" value="1"/>
</dbReference>
<evidence type="ECO:0000256" key="7">
    <source>
        <dbReference type="RuleBase" id="RU000489"/>
    </source>
</evidence>
<dbReference type="InterPro" id="IPR001683">
    <property type="entry name" value="PX_dom"/>
</dbReference>
<comment type="similarity">
    <text evidence="8">Belongs to the glycosyl hydrolase 18 family.</text>
</comment>
<dbReference type="Pfam" id="PF00787">
    <property type="entry name" value="PX"/>
    <property type="match status" value="1"/>
</dbReference>
<evidence type="ECO:0000256" key="5">
    <source>
        <dbReference type="ARBA" id="ARBA00023295"/>
    </source>
</evidence>
<dbReference type="SUPFAM" id="SSF64268">
    <property type="entry name" value="PX domain"/>
    <property type="match status" value="1"/>
</dbReference>
<evidence type="ECO:0000256" key="1">
    <source>
        <dbReference type="ARBA" id="ARBA00000822"/>
    </source>
</evidence>
<dbReference type="InterPro" id="IPR036871">
    <property type="entry name" value="PX_dom_sf"/>
</dbReference>
<keyword evidence="5 7" id="KW-0326">Glycosidase</keyword>
<dbReference type="Pfam" id="PF00704">
    <property type="entry name" value="Glyco_hydro_18"/>
    <property type="match status" value="1"/>
</dbReference>
<dbReference type="InterPro" id="IPR050314">
    <property type="entry name" value="Glycosyl_Hydrlase_18"/>
</dbReference>
<dbReference type="PANTHER" id="PTHR11177">
    <property type="entry name" value="CHITINASE"/>
    <property type="match status" value="1"/>
</dbReference>
<dbReference type="PROSITE" id="PS01095">
    <property type="entry name" value="GH18_1"/>
    <property type="match status" value="1"/>
</dbReference>
<dbReference type="Proteomes" id="UP000815677">
    <property type="component" value="Unassembled WGS sequence"/>
</dbReference>
<dbReference type="InterPro" id="IPR029070">
    <property type="entry name" value="Chitinase_insertion_sf"/>
</dbReference>
<organism evidence="11 12">
    <name type="scientific">Mycena chlorophos</name>
    <name type="common">Agaric fungus</name>
    <name type="synonym">Agaricus chlorophos</name>
    <dbReference type="NCBI Taxonomy" id="658473"/>
    <lineage>
        <taxon>Eukaryota</taxon>
        <taxon>Fungi</taxon>
        <taxon>Dikarya</taxon>
        <taxon>Basidiomycota</taxon>
        <taxon>Agaricomycotina</taxon>
        <taxon>Agaricomycetes</taxon>
        <taxon>Agaricomycetidae</taxon>
        <taxon>Agaricales</taxon>
        <taxon>Marasmiineae</taxon>
        <taxon>Mycenaceae</taxon>
        <taxon>Mycena</taxon>
    </lineage>
</organism>
<comment type="catalytic activity">
    <reaction evidence="1">
        <text>Random endo-hydrolysis of N-acetyl-beta-D-glucosaminide (1-&gt;4)-beta-linkages in chitin and chitodextrins.</text>
        <dbReference type="EC" id="3.2.1.14"/>
    </reaction>
</comment>
<dbReference type="InterPro" id="IPR011583">
    <property type="entry name" value="Chitinase_II/V-like_cat"/>
</dbReference>
<dbReference type="PROSITE" id="PS51910">
    <property type="entry name" value="GH18_2"/>
    <property type="match status" value="1"/>
</dbReference>
<gene>
    <name evidence="11" type="ORF">MCHLO_12913</name>
</gene>
<evidence type="ECO:0000256" key="8">
    <source>
        <dbReference type="RuleBase" id="RU004453"/>
    </source>
</evidence>
<dbReference type="InterPro" id="IPR017853">
    <property type="entry name" value="GH"/>
</dbReference>
<dbReference type="CDD" id="cd06093">
    <property type="entry name" value="PX_domain"/>
    <property type="match status" value="1"/>
</dbReference>
<protein>
    <submittedName>
        <fullName evidence="11">Glycoside hydrolase family 18 protein</fullName>
    </submittedName>
</protein>
<dbReference type="SMART" id="SM00312">
    <property type="entry name" value="PX"/>
    <property type="match status" value="1"/>
</dbReference>
<keyword evidence="12" id="KW-1185">Reference proteome</keyword>
<evidence type="ECO:0000259" key="10">
    <source>
        <dbReference type="PROSITE" id="PS51910"/>
    </source>
</evidence>
<evidence type="ECO:0000256" key="2">
    <source>
        <dbReference type="ARBA" id="ARBA00022801"/>
    </source>
</evidence>
<dbReference type="InterPro" id="IPR001223">
    <property type="entry name" value="Glyco_hydro18_cat"/>
</dbReference>
<accession>A0ABQ0LYW5</accession>
<evidence type="ECO:0000256" key="6">
    <source>
        <dbReference type="ARBA" id="ARBA00023326"/>
    </source>
</evidence>
<keyword evidence="3" id="KW-0146">Chitin degradation</keyword>
<feature type="domain" description="PX" evidence="9">
    <location>
        <begin position="1"/>
        <end position="116"/>
    </location>
</feature>
<dbReference type="Gene3D" id="3.20.20.80">
    <property type="entry name" value="Glycosidases"/>
    <property type="match status" value="2"/>
</dbReference>
<evidence type="ECO:0000313" key="11">
    <source>
        <dbReference type="EMBL" id="GAT56230.1"/>
    </source>
</evidence>
<dbReference type="GO" id="GO:0016787">
    <property type="term" value="F:hydrolase activity"/>
    <property type="evidence" value="ECO:0007669"/>
    <property type="project" value="UniProtKB-KW"/>
</dbReference>
<reference evidence="11" key="1">
    <citation type="submission" date="2014-09" db="EMBL/GenBank/DDBJ databases">
        <title>Genome sequence of the luminous mushroom Mycena chlorophos for searching fungal bioluminescence genes.</title>
        <authorList>
            <person name="Tanaka Y."/>
            <person name="Kasuga D."/>
            <person name="Oba Y."/>
            <person name="Hase S."/>
            <person name="Sato K."/>
            <person name="Oba Y."/>
            <person name="Sakakibara Y."/>
        </authorList>
    </citation>
    <scope>NUCLEOTIDE SEQUENCE</scope>
</reference>
<evidence type="ECO:0000256" key="4">
    <source>
        <dbReference type="ARBA" id="ARBA00023277"/>
    </source>
</evidence>
<evidence type="ECO:0000259" key="9">
    <source>
        <dbReference type="PROSITE" id="PS50195"/>
    </source>
</evidence>
<dbReference type="Gene3D" id="3.10.50.10">
    <property type="match status" value="1"/>
</dbReference>
<evidence type="ECO:0000256" key="3">
    <source>
        <dbReference type="ARBA" id="ARBA00023024"/>
    </source>
</evidence>
<evidence type="ECO:0000313" key="12">
    <source>
        <dbReference type="Proteomes" id="UP000815677"/>
    </source>
</evidence>
<dbReference type="PANTHER" id="PTHR11177:SF317">
    <property type="entry name" value="CHITINASE 12-RELATED"/>
    <property type="match status" value="1"/>
</dbReference>
<keyword evidence="2 7" id="KW-0378">Hydrolase</keyword>
<proteinExistence type="inferred from homology"/>
<dbReference type="InterPro" id="IPR001579">
    <property type="entry name" value="Glyco_hydro_18_chit_AS"/>
</dbReference>
<dbReference type="EMBL" id="DF849259">
    <property type="protein sequence ID" value="GAT56230.1"/>
    <property type="molecule type" value="Genomic_DNA"/>
</dbReference>
<sequence>MFPEVKAAGHTTRSTPRPHIVYQFKVDKDGSGVAYSIEKRYSEFLALHSELGIKEFSLPPKRLLVTTFLPWAWADDALITERKAGLANYLANLLKVPQYRHNPAVQAFIGPSLESLSRPPLEFELEDALPSTLSRKTAEDLLELAATTAGGPIAAAYYPTWTTETNPPSKINYSKFDILFVGAKSSGKGTKIVLSVGGWSGSGLFHQIAGSSSNRSKFVANLAALVSEYNLDGIDLDWEYPNSAGSGNPYGSNDSANFLTLLKALRTSLGPSKIISATTTDLPWLGSNGSPLKDVSAYANELTYFNIMNYDINGSSWSAAPGPNAPLSNACGTSSQPSYTAKAAFKQWTAAGAPASKLLLGLPLYGYVYHSSKTTLAEFAEPTESVDDPLSVPAEPANDKEGQIRGANRRIAVPEDAEPAADSGEPVEIELPEAAVLPEGLIEPEVKAEPETNTNEEEISVDSTANLSKWWGQAIPFNILVASGALVKNSSGSYVAGPGYTLVQDQCSDTPFLYSKTQTTVVCYDDTHSLADKAAYALSSGMAGCFTWSLDQDDGVTLQNAIRQALGKST</sequence>
<dbReference type="Gene3D" id="3.30.1520.10">
    <property type="entry name" value="Phox-like domain"/>
    <property type="match status" value="1"/>
</dbReference>
<dbReference type="SMART" id="SM00636">
    <property type="entry name" value="Glyco_18"/>
    <property type="match status" value="1"/>
</dbReference>
<dbReference type="SUPFAM" id="SSF51445">
    <property type="entry name" value="(Trans)glycosidases"/>
    <property type="match status" value="1"/>
</dbReference>
<feature type="domain" description="GH18" evidence="10">
    <location>
        <begin position="103"/>
        <end position="569"/>
    </location>
</feature>
<name>A0ABQ0LYW5_MYCCL</name>
<keyword evidence="6" id="KW-0624">Polysaccharide degradation</keyword>